<evidence type="ECO:0000313" key="2">
    <source>
        <dbReference type="EMBL" id="RSH81443.1"/>
    </source>
</evidence>
<dbReference type="AlphaFoldDB" id="A0A427XRK2"/>
<proteinExistence type="predicted"/>
<keyword evidence="3" id="KW-1185">Reference proteome</keyword>
<comment type="caution">
    <text evidence="2">The sequence shown here is derived from an EMBL/GenBank/DDBJ whole genome shotgun (WGS) entry which is preliminary data.</text>
</comment>
<organism evidence="2 3">
    <name type="scientific">Saitozyma podzolica</name>
    <dbReference type="NCBI Taxonomy" id="1890683"/>
    <lineage>
        <taxon>Eukaryota</taxon>
        <taxon>Fungi</taxon>
        <taxon>Dikarya</taxon>
        <taxon>Basidiomycota</taxon>
        <taxon>Agaricomycotina</taxon>
        <taxon>Tremellomycetes</taxon>
        <taxon>Tremellales</taxon>
        <taxon>Trimorphomycetaceae</taxon>
        <taxon>Saitozyma</taxon>
    </lineage>
</organism>
<evidence type="ECO:0000313" key="3">
    <source>
        <dbReference type="Proteomes" id="UP000279259"/>
    </source>
</evidence>
<accession>A0A427XRK2</accession>
<gene>
    <name evidence="2" type="ORF">EHS25_006799</name>
</gene>
<name>A0A427XRK2_9TREE</name>
<feature type="region of interest" description="Disordered" evidence="1">
    <location>
        <begin position="18"/>
        <end position="40"/>
    </location>
</feature>
<dbReference type="OrthoDB" id="10454522at2759"/>
<dbReference type="EMBL" id="RSCD01000030">
    <property type="protein sequence ID" value="RSH81443.1"/>
    <property type="molecule type" value="Genomic_DNA"/>
</dbReference>
<reference evidence="2 3" key="1">
    <citation type="submission" date="2018-11" db="EMBL/GenBank/DDBJ databases">
        <title>Genome sequence of Saitozyma podzolica DSM 27192.</title>
        <authorList>
            <person name="Aliyu H."/>
            <person name="Gorte O."/>
            <person name="Ochsenreither K."/>
        </authorList>
    </citation>
    <scope>NUCLEOTIDE SEQUENCE [LARGE SCALE GENOMIC DNA]</scope>
    <source>
        <strain evidence="2 3">DSM 27192</strain>
    </source>
</reference>
<protein>
    <submittedName>
        <fullName evidence="2">Uncharacterized protein</fullName>
    </submittedName>
</protein>
<evidence type="ECO:0000256" key="1">
    <source>
        <dbReference type="SAM" id="MobiDB-lite"/>
    </source>
</evidence>
<dbReference type="Proteomes" id="UP000279259">
    <property type="component" value="Unassembled WGS sequence"/>
</dbReference>
<feature type="compositionally biased region" description="Polar residues" evidence="1">
    <location>
        <begin position="27"/>
        <end position="40"/>
    </location>
</feature>
<sequence length="62" mass="6671">MDDLARDMETFSIETRPFAASAGAVTQDGNSFDASKTHPTSKLRFTSMPKFIPTCSSTLAPS</sequence>